<gene>
    <name evidence="1" type="ORF">O181_045835</name>
</gene>
<accession>A0A9Q3DS56</accession>
<dbReference type="Proteomes" id="UP000765509">
    <property type="component" value="Unassembled WGS sequence"/>
</dbReference>
<dbReference type="AlphaFoldDB" id="A0A9Q3DS56"/>
<name>A0A9Q3DS56_9BASI</name>
<protein>
    <submittedName>
        <fullName evidence="1">Uncharacterized protein</fullName>
    </submittedName>
</protein>
<sequence length="136" mass="15140">MIGNAPASLAVTPSISGKPPTSTQIGLIMREPSMVHIWYYIPLCTIFPQESNGDVFRTKLCHSNSSPQIHHPFQRKTSEPFSLAIPGGYQKTIQGHQPPGPEGVGFYFLSGFFQRQFQQVIKNSISCQVIKYFSIP</sequence>
<evidence type="ECO:0000313" key="1">
    <source>
        <dbReference type="EMBL" id="MBW0506120.1"/>
    </source>
</evidence>
<dbReference type="EMBL" id="AVOT02018891">
    <property type="protein sequence ID" value="MBW0506120.1"/>
    <property type="molecule type" value="Genomic_DNA"/>
</dbReference>
<comment type="caution">
    <text evidence="1">The sequence shown here is derived from an EMBL/GenBank/DDBJ whole genome shotgun (WGS) entry which is preliminary data.</text>
</comment>
<organism evidence="1 2">
    <name type="scientific">Austropuccinia psidii MF-1</name>
    <dbReference type="NCBI Taxonomy" id="1389203"/>
    <lineage>
        <taxon>Eukaryota</taxon>
        <taxon>Fungi</taxon>
        <taxon>Dikarya</taxon>
        <taxon>Basidiomycota</taxon>
        <taxon>Pucciniomycotina</taxon>
        <taxon>Pucciniomycetes</taxon>
        <taxon>Pucciniales</taxon>
        <taxon>Sphaerophragmiaceae</taxon>
        <taxon>Austropuccinia</taxon>
    </lineage>
</organism>
<evidence type="ECO:0000313" key="2">
    <source>
        <dbReference type="Proteomes" id="UP000765509"/>
    </source>
</evidence>
<proteinExistence type="predicted"/>
<keyword evidence="2" id="KW-1185">Reference proteome</keyword>
<reference evidence="1" key="1">
    <citation type="submission" date="2021-03" db="EMBL/GenBank/DDBJ databases">
        <title>Draft genome sequence of rust myrtle Austropuccinia psidii MF-1, a brazilian biotype.</title>
        <authorList>
            <person name="Quecine M.C."/>
            <person name="Pachon D.M.R."/>
            <person name="Bonatelli M.L."/>
            <person name="Correr F.H."/>
            <person name="Franceschini L.M."/>
            <person name="Leite T.F."/>
            <person name="Margarido G.R.A."/>
            <person name="Almeida C.A."/>
            <person name="Ferrarezi J.A."/>
            <person name="Labate C.A."/>
        </authorList>
    </citation>
    <scope>NUCLEOTIDE SEQUENCE</scope>
    <source>
        <strain evidence="1">MF-1</strain>
    </source>
</reference>